<gene>
    <name evidence="1" type="ORF">CUS_6878</name>
</gene>
<evidence type="ECO:0000313" key="1">
    <source>
        <dbReference type="EMBL" id="EGC03244.1"/>
    </source>
</evidence>
<protein>
    <submittedName>
        <fullName evidence="1">Uncharacterized protein</fullName>
    </submittedName>
</protein>
<sequence>MIVSNRRLLVSSYLISAKNGDKNEKNTDDHVKPYYVDHMRMQFKKSHIYH</sequence>
<keyword evidence="2" id="KW-1185">Reference proteome</keyword>
<dbReference type="EMBL" id="ADKM02000075">
    <property type="protein sequence ID" value="EGC03244.1"/>
    <property type="molecule type" value="Genomic_DNA"/>
</dbReference>
<organism evidence="1 2">
    <name type="scientific">Ruminococcus albus 8</name>
    <dbReference type="NCBI Taxonomy" id="246199"/>
    <lineage>
        <taxon>Bacteria</taxon>
        <taxon>Bacillati</taxon>
        <taxon>Bacillota</taxon>
        <taxon>Clostridia</taxon>
        <taxon>Eubacteriales</taxon>
        <taxon>Oscillospiraceae</taxon>
        <taxon>Ruminococcus</taxon>
    </lineage>
</organism>
<reference evidence="1 2" key="1">
    <citation type="submission" date="2011-02" db="EMBL/GenBank/DDBJ databases">
        <authorList>
            <person name="Nelson K.E."/>
            <person name="Sutton G."/>
            <person name="Torralba M."/>
            <person name="Durkin S."/>
            <person name="Harkins D."/>
            <person name="Montgomery R."/>
            <person name="Ziemer C."/>
            <person name="Klaassens E."/>
            <person name="Ocuiv P."/>
            <person name="Morrison M."/>
        </authorList>
    </citation>
    <scope>NUCLEOTIDE SEQUENCE [LARGE SCALE GENOMIC DNA]</scope>
    <source>
        <strain evidence="1 2">8</strain>
    </source>
</reference>
<evidence type="ECO:0000313" key="2">
    <source>
        <dbReference type="Proteomes" id="UP000004259"/>
    </source>
</evidence>
<accession>E9SC61</accession>
<proteinExistence type="predicted"/>
<comment type="caution">
    <text evidence="1">The sequence shown here is derived from an EMBL/GenBank/DDBJ whole genome shotgun (WGS) entry which is preliminary data.</text>
</comment>
<dbReference type="AlphaFoldDB" id="E9SC61"/>
<dbReference type="STRING" id="246199.CUS_6878"/>
<name>E9SC61_RUMAL</name>
<dbReference type="Proteomes" id="UP000004259">
    <property type="component" value="Unassembled WGS sequence"/>
</dbReference>